<dbReference type="InterPro" id="IPR001126">
    <property type="entry name" value="UmuC"/>
</dbReference>
<dbReference type="GO" id="GO:0005829">
    <property type="term" value="C:cytosol"/>
    <property type="evidence" value="ECO:0007669"/>
    <property type="project" value="TreeGrafter"/>
</dbReference>
<dbReference type="InterPro" id="IPR017961">
    <property type="entry name" value="DNA_pol_Y-fam_little_finger"/>
</dbReference>
<dbReference type="GO" id="GO:0006281">
    <property type="term" value="P:DNA repair"/>
    <property type="evidence" value="ECO:0007669"/>
    <property type="project" value="InterPro"/>
</dbReference>
<dbReference type="Proteomes" id="UP000310506">
    <property type="component" value="Unassembled WGS sequence"/>
</dbReference>
<dbReference type="PANTHER" id="PTHR11076">
    <property type="entry name" value="DNA REPAIR POLYMERASE UMUC / TRANSFERASE FAMILY MEMBER"/>
    <property type="match status" value="1"/>
</dbReference>
<keyword evidence="4" id="KW-0235">DNA replication</keyword>
<dbReference type="PROSITE" id="PS50173">
    <property type="entry name" value="UMUC"/>
    <property type="match status" value="1"/>
</dbReference>
<gene>
    <name evidence="7" type="ORF">ESZ54_09090</name>
</gene>
<evidence type="ECO:0000256" key="3">
    <source>
        <dbReference type="ARBA" id="ARBA00022695"/>
    </source>
</evidence>
<dbReference type="AlphaFoldDB" id="A0A4S3B545"/>
<feature type="domain" description="UmuC" evidence="6">
    <location>
        <begin position="14"/>
        <end position="213"/>
    </location>
</feature>
<dbReference type="EMBL" id="SDGV01000018">
    <property type="protein sequence ID" value="THB60733.1"/>
    <property type="molecule type" value="Genomic_DNA"/>
</dbReference>
<keyword evidence="3" id="KW-0548">Nucleotidyltransferase</keyword>
<sequence length="443" mass="50222">MQLFDYSKEPLRDILAVDAKSFYASCECISRGLDPLNTMLVVLSTADNTGNGLVLAASPLAKKKLNISNVCRAEDIPYHPDLILAQPRMDFYIKENMKLNAIFKRFVADEDLLIYSIDESLLDVTKTLNLFFPDATLSRSEKRKEFAKLILETVTDELGLFLTIGIGDNPLLAKLALDNESKYAANYISEWRYQDVPSKVWQIEPMTDFWGIGRRMAKQFNHIGILTIKDLAHYNPIRLKERFGIMGLQYFHHAHGIDRTILAEPAPKPKDTSLGNSQVLPRNYHKQAEIETVLKEMAEQVATRIRREGYQTECVRIAIGFAYHENGSGFSRQLKIPRTNSTKILTEHCLFLFRKNYQGQEVRHISVHYSKLVHSTAQQLDLFVPFEENLKDYALDQVIDNIRKQYGFTALIHANSLTDGARSIARSELIGGHRGGAGGLDGL</sequence>
<evidence type="ECO:0000256" key="1">
    <source>
        <dbReference type="ARBA" id="ARBA00010945"/>
    </source>
</evidence>
<keyword evidence="5" id="KW-0808">Transferase</keyword>
<dbReference type="CDD" id="cd01700">
    <property type="entry name" value="PolY_Pol_V_umuC"/>
    <property type="match status" value="1"/>
</dbReference>
<dbReference type="Pfam" id="PF11799">
    <property type="entry name" value="IMS_C"/>
    <property type="match status" value="1"/>
</dbReference>
<evidence type="ECO:0000313" key="7">
    <source>
        <dbReference type="EMBL" id="THB60733.1"/>
    </source>
</evidence>
<evidence type="ECO:0000256" key="5">
    <source>
        <dbReference type="ARBA" id="ARBA00022932"/>
    </source>
</evidence>
<evidence type="ECO:0000313" key="8">
    <source>
        <dbReference type="Proteomes" id="UP000310506"/>
    </source>
</evidence>
<dbReference type="Gene3D" id="3.30.1490.100">
    <property type="entry name" value="DNA polymerase, Y-family, little finger domain"/>
    <property type="match status" value="1"/>
</dbReference>
<proteinExistence type="inferred from homology"/>
<dbReference type="Pfam" id="PF00817">
    <property type="entry name" value="IMS"/>
    <property type="match status" value="1"/>
</dbReference>
<dbReference type="InterPro" id="IPR036775">
    <property type="entry name" value="DNA_pol_Y-fam_lit_finger_sf"/>
</dbReference>
<evidence type="ECO:0000259" key="6">
    <source>
        <dbReference type="PROSITE" id="PS50173"/>
    </source>
</evidence>
<dbReference type="Gene3D" id="1.10.150.20">
    <property type="entry name" value="5' to 3' exonuclease, C-terminal subdomain"/>
    <property type="match status" value="1"/>
</dbReference>
<dbReference type="InterPro" id="IPR024728">
    <property type="entry name" value="PolY_HhH_motif"/>
</dbReference>
<dbReference type="InterPro" id="IPR050116">
    <property type="entry name" value="DNA_polymerase-Y"/>
</dbReference>
<dbReference type="Pfam" id="PF11798">
    <property type="entry name" value="IMS_HHH"/>
    <property type="match status" value="1"/>
</dbReference>
<dbReference type="OrthoDB" id="9808813at2"/>
<dbReference type="Gene3D" id="3.40.1170.60">
    <property type="match status" value="1"/>
</dbReference>
<dbReference type="RefSeq" id="WP_136137358.1">
    <property type="nucleotide sequence ID" value="NZ_SDGV01000018.1"/>
</dbReference>
<dbReference type="GO" id="GO:0003684">
    <property type="term" value="F:damaged DNA binding"/>
    <property type="evidence" value="ECO:0007669"/>
    <property type="project" value="InterPro"/>
</dbReference>
<keyword evidence="5" id="KW-0239">DNA-directed DNA polymerase</keyword>
<dbReference type="PANTHER" id="PTHR11076:SF35">
    <property type="entry name" value="DNA REPAIR PROTEIN HOMOLOG YOBH"/>
    <property type="match status" value="1"/>
</dbReference>
<reference evidence="7 8" key="1">
    <citation type="submission" date="2019-01" db="EMBL/GenBank/DDBJ databases">
        <title>Vagococcus silagei sp. nov. isolated from brewer's grain.</title>
        <authorList>
            <person name="Guu J.-R."/>
        </authorList>
    </citation>
    <scope>NUCLEOTIDE SEQUENCE [LARGE SCALE GENOMIC DNA]</scope>
    <source>
        <strain evidence="7 8">2B-2</strain>
    </source>
</reference>
<organism evidence="7 8">
    <name type="scientific">Vagococcus silagei</name>
    <dbReference type="NCBI Taxonomy" id="2508885"/>
    <lineage>
        <taxon>Bacteria</taxon>
        <taxon>Bacillati</taxon>
        <taxon>Bacillota</taxon>
        <taxon>Bacilli</taxon>
        <taxon>Lactobacillales</taxon>
        <taxon>Enterococcaceae</taxon>
        <taxon>Vagococcus</taxon>
    </lineage>
</organism>
<accession>A0A4S3B545</accession>
<comment type="similarity">
    <text evidence="1">Belongs to the DNA polymerase type-Y family.</text>
</comment>
<protein>
    <submittedName>
        <fullName evidence="7">Y-family DNA polymerase</fullName>
    </submittedName>
</protein>
<dbReference type="SUPFAM" id="SSF100879">
    <property type="entry name" value="Lesion bypass DNA polymerase (Y-family), little finger domain"/>
    <property type="match status" value="1"/>
</dbReference>
<keyword evidence="2" id="KW-0515">Mutator protein</keyword>
<dbReference type="SUPFAM" id="SSF56672">
    <property type="entry name" value="DNA/RNA polymerases"/>
    <property type="match status" value="1"/>
</dbReference>
<dbReference type="GO" id="GO:0042276">
    <property type="term" value="P:error-prone translesion synthesis"/>
    <property type="evidence" value="ECO:0007669"/>
    <property type="project" value="TreeGrafter"/>
</dbReference>
<evidence type="ECO:0000256" key="4">
    <source>
        <dbReference type="ARBA" id="ARBA00022705"/>
    </source>
</evidence>
<dbReference type="InterPro" id="IPR043128">
    <property type="entry name" value="Rev_trsase/Diguanyl_cyclase"/>
</dbReference>
<dbReference type="InterPro" id="IPR043502">
    <property type="entry name" value="DNA/RNA_pol_sf"/>
</dbReference>
<name>A0A4S3B545_9ENTE</name>
<dbReference type="GO" id="GO:0003887">
    <property type="term" value="F:DNA-directed DNA polymerase activity"/>
    <property type="evidence" value="ECO:0007669"/>
    <property type="project" value="UniProtKB-KW"/>
</dbReference>
<dbReference type="GO" id="GO:0009432">
    <property type="term" value="P:SOS response"/>
    <property type="evidence" value="ECO:0007669"/>
    <property type="project" value="TreeGrafter"/>
</dbReference>
<evidence type="ECO:0000256" key="2">
    <source>
        <dbReference type="ARBA" id="ARBA00022457"/>
    </source>
</evidence>
<keyword evidence="8" id="KW-1185">Reference proteome</keyword>
<dbReference type="Gene3D" id="3.30.70.270">
    <property type="match status" value="1"/>
</dbReference>
<comment type="caution">
    <text evidence="7">The sequence shown here is derived from an EMBL/GenBank/DDBJ whole genome shotgun (WGS) entry which is preliminary data.</text>
</comment>
<dbReference type="GO" id="GO:0006260">
    <property type="term" value="P:DNA replication"/>
    <property type="evidence" value="ECO:0007669"/>
    <property type="project" value="UniProtKB-KW"/>
</dbReference>